<dbReference type="Gene3D" id="3.40.50.300">
    <property type="entry name" value="P-loop containing nucleotide triphosphate hydrolases"/>
    <property type="match status" value="2"/>
</dbReference>
<keyword evidence="4 12" id="KW-0479">Metal-binding</keyword>
<comment type="subunit">
    <text evidence="2">Heterodimer of SbcC and SbcD.</text>
</comment>
<dbReference type="InterPro" id="IPR013134">
    <property type="entry name" value="Zn_hook_RAD50"/>
</dbReference>
<evidence type="ECO:0000256" key="12">
    <source>
        <dbReference type="PROSITE-ProRule" id="PRU00471"/>
    </source>
</evidence>
<evidence type="ECO:0000256" key="8">
    <source>
        <dbReference type="ARBA" id="ARBA00022833"/>
    </source>
</evidence>
<evidence type="ECO:0000256" key="6">
    <source>
        <dbReference type="ARBA" id="ARBA00022763"/>
    </source>
</evidence>
<evidence type="ECO:0000313" key="15">
    <source>
        <dbReference type="EMBL" id="QPC82815.1"/>
    </source>
</evidence>
<keyword evidence="5" id="KW-0547">Nucleotide-binding</keyword>
<keyword evidence="6" id="KW-0227">DNA damage</keyword>
<organism evidence="15 16">
    <name type="scientific">Phototrophicus methaneseepsis</name>
    <dbReference type="NCBI Taxonomy" id="2710758"/>
    <lineage>
        <taxon>Bacteria</taxon>
        <taxon>Bacillati</taxon>
        <taxon>Chloroflexota</taxon>
        <taxon>Candidatus Thermofontia</taxon>
        <taxon>Phototrophicales</taxon>
        <taxon>Phototrophicaceae</taxon>
        <taxon>Phototrophicus</taxon>
    </lineage>
</organism>
<accession>A0A7S8IDN5</accession>
<evidence type="ECO:0000256" key="5">
    <source>
        <dbReference type="ARBA" id="ARBA00022741"/>
    </source>
</evidence>
<dbReference type="PROSITE" id="PS51131">
    <property type="entry name" value="ZN_HOOK"/>
    <property type="match status" value="1"/>
</dbReference>
<dbReference type="Pfam" id="PF04423">
    <property type="entry name" value="Rad50_zn_hook"/>
    <property type="match status" value="1"/>
</dbReference>
<keyword evidence="8 12" id="KW-0862">Zinc</keyword>
<keyword evidence="9" id="KW-0067">ATP-binding</keyword>
<dbReference type="Gene3D" id="1.10.287.510">
    <property type="entry name" value="Helix hairpin bin"/>
    <property type="match status" value="1"/>
</dbReference>
<evidence type="ECO:0000313" key="16">
    <source>
        <dbReference type="Proteomes" id="UP000594468"/>
    </source>
</evidence>
<dbReference type="InterPro" id="IPR038729">
    <property type="entry name" value="Rad50/SbcC_AAA"/>
</dbReference>
<sequence>MIPVRLELKNFLAYRSPDALYFEGIHLACLVGENGAGKSSLLDAITWALWGRARAKRDDDLVHLGQGDMYVQLDFEQEGLMYRVVRQRKAGKRGVGTLDLFVVQQNGDLLTMNEPNMRQTQTKIDSILRLDYETFVNSAFLQQGKADAFTVKNPAERKRILGEILGLDAWRVYEDRVKRQLKTIRTELSNFDGRLQEIQAELAKEPQYLREKQQAEEAYAQAEQALNAAEVLLAEVADADSNLRNAESQRATHAHRKQTHENDLGTVKTQMTQRREAIAQYETIIATAEQIEAGYAALQEARDRESELGKKLSQLTDVNARYGNLEKQLRDAQAALENQQSELEGTIAVLKGQINGAYETELADVQAQIAEMEGFEKQREALSETISQLKQDDSGLKSMLKTLANEGKKLNERIDRLGTSDSDVCPLCGQPLDEVHREQVLDELTTDRDTMREQYKEANQRIQSIGDEVKDHDAQIQALGDKIAVLPRLRQQAGTLQAQATQAQDAQVRLTKSQAELDIVQKALAEGDYGHDLRIQLQQLDEERNTIGYDTDEYEAVSTQRAEFSSYEQQHLQLQVARSALPTEQTALDNLLARQEQLEKAIADEDADLKRLDEEIKALSVQVAVKNQRREEVLKQRALFNAASGKLGSANQQLAALEQLRARRATIEEQREQAEQQQALYKELEYAFGKNGVPTMIIEAAIPELETAANELLGRMTDGRMHLRLSTLTTNVDGSQRETLEIEIADELGTRPYEMYSGGEAFRINFAIRVALSKMLARRAGAHLRTLFIDEGFGTQDDQGRNKLVEAITAIQDDFDLVLVITHIDELRDAFPVHVIVEKTNSGSMISVR</sequence>
<evidence type="ECO:0000256" key="10">
    <source>
        <dbReference type="ARBA" id="ARBA00023054"/>
    </source>
</evidence>
<gene>
    <name evidence="15" type="ORF">G4Y79_00115</name>
</gene>
<feature type="binding site" evidence="12">
    <location>
        <position position="428"/>
    </location>
    <ligand>
        <name>Zn(2+)</name>
        <dbReference type="ChEBI" id="CHEBI:29105"/>
    </ligand>
</feature>
<dbReference type="GO" id="GO:0016887">
    <property type="term" value="F:ATP hydrolysis activity"/>
    <property type="evidence" value="ECO:0007669"/>
    <property type="project" value="InterPro"/>
</dbReference>
<comment type="similarity">
    <text evidence="1">Belongs to the SMC family. SbcC subfamily.</text>
</comment>
<keyword evidence="10 13" id="KW-0175">Coiled coil</keyword>
<dbReference type="GO" id="GO:0006302">
    <property type="term" value="P:double-strand break repair"/>
    <property type="evidence" value="ECO:0007669"/>
    <property type="project" value="InterPro"/>
</dbReference>
<reference evidence="15 16" key="1">
    <citation type="submission" date="2020-02" db="EMBL/GenBank/DDBJ databases">
        <authorList>
            <person name="Zheng R.K."/>
            <person name="Sun C.M."/>
        </authorList>
    </citation>
    <scope>NUCLEOTIDE SEQUENCE [LARGE SCALE GENOMIC DNA]</scope>
    <source>
        <strain evidence="16">rifampicinis</strain>
    </source>
</reference>
<dbReference type="Proteomes" id="UP000594468">
    <property type="component" value="Chromosome"/>
</dbReference>
<dbReference type="SUPFAM" id="SSF75712">
    <property type="entry name" value="Rad50 coiled-coil Zn hook"/>
    <property type="match status" value="1"/>
</dbReference>
<keyword evidence="7" id="KW-0378">Hydrolase</keyword>
<keyword evidence="16" id="KW-1185">Reference proteome</keyword>
<feature type="domain" description="Zinc-hook" evidence="14">
    <location>
        <begin position="379"/>
        <end position="477"/>
    </location>
</feature>
<dbReference type="RefSeq" id="WP_195170884.1">
    <property type="nucleotide sequence ID" value="NZ_CP062983.1"/>
</dbReference>
<evidence type="ECO:0000259" key="14">
    <source>
        <dbReference type="PROSITE" id="PS51131"/>
    </source>
</evidence>
<evidence type="ECO:0000256" key="11">
    <source>
        <dbReference type="ARBA" id="ARBA00023204"/>
    </source>
</evidence>
<evidence type="ECO:0000256" key="13">
    <source>
        <dbReference type="SAM" id="Coils"/>
    </source>
</evidence>
<dbReference type="KEGG" id="pmet:G4Y79_00115"/>
<feature type="binding site" evidence="12">
    <location>
        <position position="425"/>
    </location>
    <ligand>
        <name>Zn(2+)</name>
        <dbReference type="ChEBI" id="CHEBI:29105"/>
    </ligand>
</feature>
<name>A0A7S8IDN5_9CHLR</name>
<dbReference type="PANTHER" id="PTHR32114">
    <property type="entry name" value="ABC TRANSPORTER ABCH.3"/>
    <property type="match status" value="1"/>
</dbReference>
<feature type="coiled-coil region" evidence="13">
    <location>
        <begin position="181"/>
        <end position="249"/>
    </location>
</feature>
<evidence type="ECO:0000256" key="3">
    <source>
        <dbReference type="ARBA" id="ARBA00013368"/>
    </source>
</evidence>
<protein>
    <recommendedName>
        <fullName evidence="3">Nuclease SbcCD subunit C</fullName>
    </recommendedName>
</protein>
<evidence type="ECO:0000256" key="9">
    <source>
        <dbReference type="ARBA" id="ARBA00022840"/>
    </source>
</evidence>
<proteinExistence type="inferred from homology"/>
<dbReference type="Pfam" id="PF13558">
    <property type="entry name" value="SbcC_Walker_B"/>
    <property type="match status" value="1"/>
</dbReference>
<evidence type="ECO:0000256" key="7">
    <source>
        <dbReference type="ARBA" id="ARBA00022801"/>
    </source>
</evidence>
<dbReference type="EMBL" id="CP062983">
    <property type="protein sequence ID" value="QPC82815.1"/>
    <property type="molecule type" value="Genomic_DNA"/>
</dbReference>
<dbReference type="SUPFAM" id="SSF52540">
    <property type="entry name" value="P-loop containing nucleoside triphosphate hydrolases"/>
    <property type="match status" value="2"/>
</dbReference>
<dbReference type="AlphaFoldDB" id="A0A7S8IDN5"/>
<dbReference type="GO" id="GO:0005524">
    <property type="term" value="F:ATP binding"/>
    <property type="evidence" value="ECO:0007669"/>
    <property type="project" value="UniProtKB-KW"/>
</dbReference>
<dbReference type="InterPro" id="IPR027417">
    <property type="entry name" value="P-loop_NTPase"/>
</dbReference>
<dbReference type="Pfam" id="PF13476">
    <property type="entry name" value="AAA_23"/>
    <property type="match status" value="1"/>
</dbReference>
<evidence type="ECO:0000256" key="1">
    <source>
        <dbReference type="ARBA" id="ARBA00006930"/>
    </source>
</evidence>
<evidence type="ECO:0000256" key="4">
    <source>
        <dbReference type="ARBA" id="ARBA00022723"/>
    </source>
</evidence>
<dbReference type="GO" id="GO:0046872">
    <property type="term" value="F:metal ion binding"/>
    <property type="evidence" value="ECO:0007669"/>
    <property type="project" value="UniProtKB-UniRule"/>
</dbReference>
<keyword evidence="11" id="KW-0234">DNA repair</keyword>
<feature type="coiled-coil region" evidence="13">
    <location>
        <begin position="588"/>
        <end position="687"/>
    </location>
</feature>
<feature type="coiled-coil region" evidence="13">
    <location>
        <begin position="298"/>
        <end position="392"/>
    </location>
</feature>
<dbReference type="PANTHER" id="PTHR32114:SF2">
    <property type="entry name" value="ABC TRANSPORTER ABCH.3"/>
    <property type="match status" value="1"/>
</dbReference>
<feature type="coiled-coil region" evidence="13">
    <location>
        <begin position="441"/>
        <end position="475"/>
    </location>
</feature>
<evidence type="ECO:0000256" key="2">
    <source>
        <dbReference type="ARBA" id="ARBA00011322"/>
    </source>
</evidence>